<reference evidence="3 4" key="1">
    <citation type="submission" date="2014-12" db="EMBL/GenBank/DDBJ databases">
        <title>Complete genome sequence of Streptomyces vietnamensis strain GIMV4.0001, a genetic manipulable producer of the benzoisochromanequinone antibiotic granaticin.</title>
        <authorList>
            <person name="Deng M.R."/>
            <person name="Guo J."/>
            <person name="Ma L.Y."/>
            <person name="Feng G.D."/>
            <person name="Mo C.Y."/>
            <person name="Zhu H.H."/>
        </authorList>
    </citation>
    <scope>NUCLEOTIDE SEQUENCE [LARGE SCALE GENOMIC DNA]</scope>
    <source>
        <strain evidence="4">GIMV4.0001</strain>
    </source>
</reference>
<dbReference type="AlphaFoldDB" id="A0A0B5HZ34"/>
<dbReference type="RefSeq" id="WP_041129668.1">
    <property type="nucleotide sequence ID" value="NZ_CP010407.1"/>
</dbReference>
<dbReference type="GO" id="GO:0009695">
    <property type="term" value="P:jasmonic acid biosynthetic process"/>
    <property type="evidence" value="ECO:0007669"/>
    <property type="project" value="InterPro"/>
</dbReference>
<feature type="chain" id="PRO_5002116565" description="Allene oxide cyclase barrel-like domain-containing protein" evidence="1">
    <location>
        <begin position="28"/>
        <end position="174"/>
    </location>
</feature>
<dbReference type="Gene3D" id="2.40.480.10">
    <property type="entry name" value="Allene oxide cyclase-like"/>
    <property type="match status" value="1"/>
</dbReference>
<gene>
    <name evidence="3" type="ORF">SVTN_15720</name>
</gene>
<dbReference type="GO" id="GO:0046423">
    <property type="term" value="F:allene-oxide cyclase activity"/>
    <property type="evidence" value="ECO:0007669"/>
    <property type="project" value="InterPro"/>
</dbReference>
<evidence type="ECO:0000313" key="3">
    <source>
        <dbReference type="EMBL" id="AJF65641.1"/>
    </source>
</evidence>
<dbReference type="InterPro" id="IPR034871">
    <property type="entry name" value="Allene_oxi_cyc_sf"/>
</dbReference>
<organism evidence="3 4">
    <name type="scientific">Streptomyces vietnamensis</name>
    <dbReference type="NCBI Taxonomy" id="362257"/>
    <lineage>
        <taxon>Bacteria</taxon>
        <taxon>Bacillati</taxon>
        <taxon>Actinomycetota</taxon>
        <taxon>Actinomycetes</taxon>
        <taxon>Kitasatosporales</taxon>
        <taxon>Streptomycetaceae</taxon>
        <taxon>Streptomyces</taxon>
    </lineage>
</organism>
<dbReference type="KEGG" id="svt:SVTN_15720"/>
<feature type="signal peptide" evidence="1">
    <location>
        <begin position="1"/>
        <end position="27"/>
    </location>
</feature>
<dbReference type="GO" id="GO:0017000">
    <property type="term" value="P:antibiotic biosynthetic process"/>
    <property type="evidence" value="ECO:0007669"/>
    <property type="project" value="InterPro"/>
</dbReference>
<keyword evidence="1" id="KW-0732">Signal</keyword>
<accession>A0A0B5HZ34</accession>
<dbReference type="SUPFAM" id="SSF141493">
    <property type="entry name" value="Allene oxide cyclase-like"/>
    <property type="match status" value="1"/>
</dbReference>
<feature type="domain" description="Allene oxide cyclase barrel-like" evidence="2">
    <location>
        <begin position="68"/>
        <end position="161"/>
    </location>
</feature>
<dbReference type="Pfam" id="PF18678">
    <property type="entry name" value="AOC_like"/>
    <property type="match status" value="1"/>
</dbReference>
<dbReference type="HOGENOM" id="CLU_1561978_0_0_11"/>
<evidence type="ECO:0000259" key="2">
    <source>
        <dbReference type="Pfam" id="PF18678"/>
    </source>
</evidence>
<dbReference type="PROSITE" id="PS51257">
    <property type="entry name" value="PROKAR_LIPOPROTEIN"/>
    <property type="match status" value="1"/>
</dbReference>
<evidence type="ECO:0000256" key="1">
    <source>
        <dbReference type="SAM" id="SignalP"/>
    </source>
</evidence>
<dbReference type="InterPro" id="IPR041013">
    <property type="entry name" value="AOC-like"/>
</dbReference>
<sequence>MRPIRSACLGAATALVTLLACAPVAGAAATDTGSAHVGGKARTFSLKSVVQELHRFPVTPAVPGSVLQGDRVVIHSDLLDEADNKVGDTDGTCTTTRSGDPMLVDEAEQCIVTYTLPEGQITVQGMYYNYVSQGPFDNAITGGTGRYDKARGSLHSETIATTPRIVRRVTFDLV</sequence>
<protein>
    <recommendedName>
        <fullName evidence="2">Allene oxide cyclase barrel-like domain-containing protein</fullName>
    </recommendedName>
</protein>
<dbReference type="Proteomes" id="UP000031774">
    <property type="component" value="Chromosome"/>
</dbReference>
<evidence type="ECO:0000313" key="4">
    <source>
        <dbReference type="Proteomes" id="UP000031774"/>
    </source>
</evidence>
<keyword evidence="4" id="KW-1185">Reference proteome</keyword>
<proteinExistence type="predicted"/>
<dbReference type="InterPro" id="IPR044859">
    <property type="entry name" value="Allene_oxi_cyc_Dirigent"/>
</dbReference>
<dbReference type="EMBL" id="CP010407">
    <property type="protein sequence ID" value="AJF65641.1"/>
    <property type="molecule type" value="Genomic_DNA"/>
</dbReference>
<name>A0A0B5HZ34_9ACTN</name>
<dbReference type="STRING" id="362257.SVTN_15720"/>